<comment type="caution">
    <text evidence="1">The sequence shown here is derived from an EMBL/GenBank/DDBJ whole genome shotgun (WGS) entry which is preliminary data.</text>
</comment>
<protein>
    <submittedName>
        <fullName evidence="1">Uncharacterized protein</fullName>
    </submittedName>
</protein>
<proteinExistence type="predicted"/>
<sequence>MIVGRNIYDNHPQDGTVIAKATVDEVNEFRELHAEHIAILRLSDIQLKLDPESIQTCLSQFKEHELKIMDFWSRVHLRLRVPYTWDLCIDIVTGDIFVKNENWPYYDSVEPES</sequence>
<evidence type="ECO:0000313" key="1">
    <source>
        <dbReference type="EMBL" id="PRZ13827.1"/>
    </source>
</evidence>
<dbReference type="Proteomes" id="UP000238836">
    <property type="component" value="Unassembled WGS sequence"/>
</dbReference>
<gene>
    <name evidence="1" type="ORF">CLV36_10717</name>
</gene>
<accession>A0ABX5EPY3</accession>
<organism evidence="1 2">
    <name type="scientific">Laceyella sediminis</name>
    <dbReference type="NCBI Taxonomy" id="573074"/>
    <lineage>
        <taxon>Bacteria</taxon>
        <taxon>Bacillati</taxon>
        <taxon>Bacillota</taxon>
        <taxon>Bacilli</taxon>
        <taxon>Bacillales</taxon>
        <taxon>Thermoactinomycetaceae</taxon>
        <taxon>Laceyella</taxon>
    </lineage>
</organism>
<keyword evidence="2" id="KW-1185">Reference proteome</keyword>
<evidence type="ECO:0000313" key="2">
    <source>
        <dbReference type="Proteomes" id="UP000238836"/>
    </source>
</evidence>
<dbReference type="RefSeq" id="WP_106342523.1">
    <property type="nucleotide sequence ID" value="NZ_PVTZ01000007.1"/>
</dbReference>
<reference evidence="1 2" key="1">
    <citation type="submission" date="2018-03" db="EMBL/GenBank/DDBJ databases">
        <title>Genomic Encyclopedia of Archaeal and Bacterial Type Strains, Phase II (KMG-II): from individual species to whole genera.</title>
        <authorList>
            <person name="Goeker M."/>
        </authorList>
    </citation>
    <scope>NUCLEOTIDE SEQUENCE [LARGE SCALE GENOMIC DNA]</scope>
    <source>
        <strain evidence="1 2">RHA1</strain>
    </source>
</reference>
<dbReference type="EMBL" id="PVTZ01000007">
    <property type="protein sequence ID" value="PRZ13827.1"/>
    <property type="molecule type" value="Genomic_DNA"/>
</dbReference>
<name>A0ABX5EPY3_9BACL</name>